<dbReference type="EMBL" id="BLKW01000002">
    <property type="protein sequence ID" value="GFG74429.1"/>
    <property type="molecule type" value="Genomic_DNA"/>
</dbReference>
<reference evidence="2 3" key="1">
    <citation type="journal article" date="2019" name="Emerg. Microbes Infect.">
        <title>Comprehensive subspecies identification of 175 nontuberculous mycobacteria species based on 7547 genomic profiles.</title>
        <authorList>
            <person name="Matsumoto Y."/>
            <person name="Kinjo T."/>
            <person name="Motooka D."/>
            <person name="Nabeya D."/>
            <person name="Jung N."/>
            <person name="Uechi K."/>
            <person name="Horii T."/>
            <person name="Iida T."/>
            <person name="Fujita J."/>
            <person name="Nakamura S."/>
        </authorList>
    </citation>
    <scope>NUCLEOTIDE SEQUENCE [LARGE SCALE GENOMIC DNA]</scope>
    <source>
        <strain evidence="2 3">JCM 17322</strain>
    </source>
</reference>
<gene>
    <name evidence="2" type="ORF">MBOT_17940</name>
</gene>
<organism evidence="2 3">
    <name type="scientific">Mycobacterium botniense</name>
    <dbReference type="NCBI Taxonomy" id="84962"/>
    <lineage>
        <taxon>Bacteria</taxon>
        <taxon>Bacillati</taxon>
        <taxon>Actinomycetota</taxon>
        <taxon>Actinomycetes</taxon>
        <taxon>Mycobacteriales</taxon>
        <taxon>Mycobacteriaceae</taxon>
        <taxon>Mycobacterium</taxon>
    </lineage>
</organism>
<feature type="region of interest" description="Disordered" evidence="1">
    <location>
        <begin position="1"/>
        <end position="34"/>
    </location>
</feature>
<comment type="caution">
    <text evidence="2">The sequence shown here is derived from an EMBL/GenBank/DDBJ whole genome shotgun (WGS) entry which is preliminary data.</text>
</comment>
<dbReference type="Proteomes" id="UP000465361">
    <property type="component" value="Unassembled WGS sequence"/>
</dbReference>
<evidence type="ECO:0000313" key="2">
    <source>
        <dbReference type="EMBL" id="GFG74429.1"/>
    </source>
</evidence>
<keyword evidence="3" id="KW-1185">Reference proteome</keyword>
<name>A0A7I9XXA5_9MYCO</name>
<dbReference type="AlphaFoldDB" id="A0A7I9XXA5"/>
<feature type="compositionally biased region" description="Basic and acidic residues" evidence="1">
    <location>
        <begin position="9"/>
        <end position="18"/>
    </location>
</feature>
<accession>A0A7I9XXA5</accession>
<protein>
    <submittedName>
        <fullName evidence="2">Uncharacterized protein</fullName>
    </submittedName>
</protein>
<evidence type="ECO:0000256" key="1">
    <source>
        <dbReference type="SAM" id="MobiDB-lite"/>
    </source>
</evidence>
<evidence type="ECO:0000313" key="3">
    <source>
        <dbReference type="Proteomes" id="UP000465361"/>
    </source>
</evidence>
<sequence length="62" mass="6729">MVMRCVPKPFEKHPEKHSGAQRPGRRHDVGDRGAHRERSYAVAVIGVLAADVAVMPSAPVTV</sequence>
<proteinExistence type="predicted"/>